<sequence length="155" mass="17478">MVRERVNQEITKQHKLGRANLPPLQPPGSLDGLEMFGFSSPAIVQAIEALDRIRVCTDYWDSRPYSRPQGQIPQHSQFKENGGNFHRTSNEQNDTEMPGCQQIPDGVNTVLRGLFKKANPEELHSLNQILNDNGAAAGRGLITQLLNEEIHNRRR</sequence>
<evidence type="ECO:0000256" key="1">
    <source>
        <dbReference type="SAM" id="MobiDB-lite"/>
    </source>
</evidence>
<dbReference type="Gene3D" id="3.30.160.360">
    <property type="match status" value="1"/>
</dbReference>
<protein>
    <submittedName>
        <fullName evidence="2">Uncharacterized protein</fullName>
    </submittedName>
</protein>
<dbReference type="InterPro" id="IPR003889">
    <property type="entry name" value="FYrich_C"/>
</dbReference>
<accession>A0A2P2KJF8</accession>
<proteinExistence type="predicted"/>
<dbReference type="AlphaFoldDB" id="A0A2P2KJF8"/>
<organism evidence="2">
    <name type="scientific">Rhizophora mucronata</name>
    <name type="common">Asiatic mangrove</name>
    <dbReference type="NCBI Taxonomy" id="61149"/>
    <lineage>
        <taxon>Eukaryota</taxon>
        <taxon>Viridiplantae</taxon>
        <taxon>Streptophyta</taxon>
        <taxon>Embryophyta</taxon>
        <taxon>Tracheophyta</taxon>
        <taxon>Spermatophyta</taxon>
        <taxon>Magnoliopsida</taxon>
        <taxon>eudicotyledons</taxon>
        <taxon>Gunneridae</taxon>
        <taxon>Pentapetalae</taxon>
        <taxon>rosids</taxon>
        <taxon>fabids</taxon>
        <taxon>Malpighiales</taxon>
        <taxon>Rhizophoraceae</taxon>
        <taxon>Rhizophora</taxon>
    </lineage>
</organism>
<dbReference type="Pfam" id="PF05965">
    <property type="entry name" value="FYRC"/>
    <property type="match status" value="1"/>
</dbReference>
<dbReference type="EMBL" id="GGEC01025357">
    <property type="protein sequence ID" value="MBX05841.1"/>
    <property type="molecule type" value="Transcribed_RNA"/>
</dbReference>
<dbReference type="SMART" id="SM00542">
    <property type="entry name" value="FYRC"/>
    <property type="match status" value="1"/>
</dbReference>
<feature type="region of interest" description="Disordered" evidence="1">
    <location>
        <begin position="1"/>
        <end position="25"/>
    </location>
</feature>
<reference evidence="2" key="1">
    <citation type="submission" date="2018-02" db="EMBL/GenBank/DDBJ databases">
        <title>Rhizophora mucronata_Transcriptome.</title>
        <authorList>
            <person name="Meera S.P."/>
            <person name="Sreeshan A."/>
            <person name="Augustine A."/>
        </authorList>
    </citation>
    <scope>NUCLEOTIDE SEQUENCE</scope>
    <source>
        <tissue evidence="2">Leaf</tissue>
    </source>
</reference>
<dbReference type="GO" id="GO:0005634">
    <property type="term" value="C:nucleus"/>
    <property type="evidence" value="ECO:0007669"/>
    <property type="project" value="InterPro"/>
</dbReference>
<dbReference type="PROSITE" id="PS51543">
    <property type="entry name" value="FYRC"/>
    <property type="match status" value="1"/>
</dbReference>
<feature type="region of interest" description="Disordered" evidence="1">
    <location>
        <begin position="65"/>
        <end position="102"/>
    </location>
</feature>
<name>A0A2P2KJF8_RHIMU</name>
<evidence type="ECO:0000313" key="2">
    <source>
        <dbReference type="EMBL" id="MBX05841.1"/>
    </source>
</evidence>